<keyword evidence="3" id="KW-1185">Reference proteome</keyword>
<feature type="region of interest" description="Disordered" evidence="1">
    <location>
        <begin position="953"/>
        <end position="977"/>
    </location>
</feature>
<evidence type="ECO:0000313" key="2">
    <source>
        <dbReference type="EMBL" id="GFT85117.1"/>
    </source>
</evidence>
<comment type="caution">
    <text evidence="2">The sequence shown here is derived from an EMBL/GenBank/DDBJ whole genome shotgun (WGS) entry which is preliminary data.</text>
</comment>
<name>A0A8X6PUS7_NEPPI</name>
<evidence type="ECO:0000313" key="3">
    <source>
        <dbReference type="Proteomes" id="UP000887013"/>
    </source>
</evidence>
<feature type="region of interest" description="Disordered" evidence="1">
    <location>
        <begin position="1157"/>
        <end position="1187"/>
    </location>
</feature>
<sequence length="1384" mass="158654">MPFFLKPCLKLRKKKKSSKINSSMYFKSYLDKESPITSEATETSASNSFASFELKENCCSFEKKLEISKSLKENAEVGKIEESQDETHSSEKDILDILDSAVEQLSDERSTSDEENRYCIMSSESKFGEENEDIQLRRLLTQSTNNLEEMVDVANKQLFLNNCEQEKNESLIMVSELIEDSKTSENSYLKVVPVGMKDILKEMDGRIINIIEQKPMKECTANIIDLVRLPQQVTELKCPEPTVINECSVKNNLDSCLYKPIVQNYYSCDESRVAAPENTELSGNHIGSKSEFSEQKYFKSKPTMDSENISNMLISDEMSEPNTDQNLNNNQFFDSELSAALSKSLGITCVTFNFGPSVKNMAEQFSRDSVENHSDSNRLEETSIQNKEKNIIIDPKSNIKHTVGDNTADSLKQNVRNDNIKKNIDVLIQNDSNIKNEQSDTLSVECSGDHITSVLDLPDKRITCRMAENLAQNQMLNPATDFVHANTDRRSRAKDKKPNTIGKRRRSRNVLLNSLNIKLSPDDVRNEVDTAKQQNLQDNLNEKHDKNLYETNEIHSPMLDINSKDSMTQQIVGYALLYEGETLKTEETELNSAFRNEISISKSEINEKEAIDTKKTEKCLNISQLFSRNNLCQDDVQNKTSTQTLDESLCETRNNFCLKKNIEPSTQLTNDVKLKLGEMIRKLIKFAQVELTQYNPLSSGDTYSLKTFVEELLFDYIFYQDRSDGGCIENVERLGSESLIRNRTYSKEICGSDITKEIENKFYRKVIHPTMFTEENYRNSNYDKIENDFGHNKTVHIESRVPSENSLNKSSWTGANCYGREQEVKEQNLQMNSFTTNFNDGWNIDSKENVVQETMLQTLDECLAMEEFLKSKIKKQRLQENALNICNDLETEISYDTIESPEPFFTNEDQMCYKVMLHNDISVVPALIDPKFFVFHELGSFVRFENGKIFGSPTSSEGGDIGEEGNEPYKSPKNSLTETSVPCGGICFEEHDDNDIDIPDKIPFSTFTKQNAEKSNLKRQDIQNGLTFILSPRRDDSQVKCNMTISKDKAGNPSYIIPPLSVQVTRKNIERKERDFKEAIPKSSVEELLETYRRHRLYVNEMQKIEEERLRNLEMYTRYKKEALKPMKYHTRAVPIQSTESMEFTLSDDTEKLSKKRLSKAKKSSAHVDISPRRTRQHKFSSPSTVLTSYPSSLGSSVHDLEIREVKSPLRKQTSRKKDNYMLSPDCHLYGTPLRKRILSASKAIRSPKYPLRIGQSTSKEMLGHKGSPHKIIVKRPKVYFVRRSPSGNIQHEKGAPCTSENSRSMEDYKRYLSSPYNDYKKHIRTDEMHSTFDAKFRRYAKKGRKTGDLISYRRSTEWLRDAGIVGRTMTAEEADRAFKTAAG</sequence>
<dbReference type="OrthoDB" id="6436597at2759"/>
<evidence type="ECO:0000256" key="1">
    <source>
        <dbReference type="SAM" id="MobiDB-lite"/>
    </source>
</evidence>
<dbReference type="EMBL" id="BMAW01119543">
    <property type="protein sequence ID" value="GFT85117.1"/>
    <property type="molecule type" value="Genomic_DNA"/>
</dbReference>
<dbReference type="Proteomes" id="UP000887013">
    <property type="component" value="Unassembled WGS sequence"/>
</dbReference>
<proteinExistence type="predicted"/>
<reference evidence="2" key="1">
    <citation type="submission" date="2020-08" db="EMBL/GenBank/DDBJ databases">
        <title>Multicomponent nature underlies the extraordinary mechanical properties of spider dragline silk.</title>
        <authorList>
            <person name="Kono N."/>
            <person name="Nakamura H."/>
            <person name="Mori M."/>
            <person name="Yoshida Y."/>
            <person name="Ohtoshi R."/>
            <person name="Malay A.D."/>
            <person name="Moran D.A.P."/>
            <person name="Tomita M."/>
            <person name="Numata K."/>
            <person name="Arakawa K."/>
        </authorList>
    </citation>
    <scope>NUCLEOTIDE SEQUENCE</scope>
</reference>
<accession>A0A8X6PUS7</accession>
<protein>
    <submittedName>
        <fullName evidence="2">Uncharacterized protein</fullName>
    </submittedName>
</protein>
<gene>
    <name evidence="2" type="primary">AVEN_19790_1</name>
    <name evidence="2" type="ORF">NPIL_597071</name>
</gene>
<organism evidence="2 3">
    <name type="scientific">Nephila pilipes</name>
    <name type="common">Giant wood spider</name>
    <name type="synonym">Nephila maculata</name>
    <dbReference type="NCBI Taxonomy" id="299642"/>
    <lineage>
        <taxon>Eukaryota</taxon>
        <taxon>Metazoa</taxon>
        <taxon>Ecdysozoa</taxon>
        <taxon>Arthropoda</taxon>
        <taxon>Chelicerata</taxon>
        <taxon>Arachnida</taxon>
        <taxon>Araneae</taxon>
        <taxon>Araneomorphae</taxon>
        <taxon>Entelegynae</taxon>
        <taxon>Araneoidea</taxon>
        <taxon>Nephilidae</taxon>
        <taxon>Nephila</taxon>
    </lineage>
</organism>